<dbReference type="PANTHER" id="PTHR43877">
    <property type="entry name" value="AMINOALKYLPHOSPHONATE N-ACETYLTRANSFERASE-RELATED-RELATED"/>
    <property type="match status" value="1"/>
</dbReference>
<evidence type="ECO:0000259" key="3">
    <source>
        <dbReference type="PROSITE" id="PS51186"/>
    </source>
</evidence>
<dbReference type="EMBL" id="SMNA01000004">
    <property type="protein sequence ID" value="TDE95172.1"/>
    <property type="molecule type" value="Genomic_DNA"/>
</dbReference>
<dbReference type="InterPro" id="IPR000182">
    <property type="entry name" value="GNAT_dom"/>
</dbReference>
<evidence type="ECO:0000313" key="4">
    <source>
        <dbReference type="EMBL" id="TDE95172.1"/>
    </source>
</evidence>
<protein>
    <submittedName>
        <fullName evidence="4">GNAT family N-acetyltransferase</fullName>
    </submittedName>
</protein>
<dbReference type="InterPro" id="IPR050832">
    <property type="entry name" value="Bact_Acetyltransf"/>
</dbReference>
<keyword evidence="2" id="KW-0012">Acyltransferase</keyword>
<organism evidence="4 5">
    <name type="scientific">Occultella glacieicola</name>
    <dbReference type="NCBI Taxonomy" id="2518684"/>
    <lineage>
        <taxon>Bacteria</taxon>
        <taxon>Bacillati</taxon>
        <taxon>Actinomycetota</taxon>
        <taxon>Actinomycetes</taxon>
        <taxon>Micrococcales</taxon>
        <taxon>Ruaniaceae</taxon>
        <taxon>Occultella</taxon>
    </lineage>
</organism>
<dbReference type="PROSITE" id="PS51186">
    <property type="entry name" value="GNAT"/>
    <property type="match status" value="1"/>
</dbReference>
<sequence>METYGDRLGGQFWERFTPERAERAWRTWLADGAPRWVALTGDELVGFAFARASRPSGTHEPVRDLELHSLYVLAAHHGTGIGQRLLDRAIHPGEPAQLWVADGNPRAIRFYERNGFRPDGATDDGATFNGLSALRMVR</sequence>
<name>A0ABY2E8X9_9MICO</name>
<evidence type="ECO:0000256" key="1">
    <source>
        <dbReference type="ARBA" id="ARBA00022679"/>
    </source>
</evidence>
<dbReference type="CDD" id="cd04301">
    <property type="entry name" value="NAT_SF"/>
    <property type="match status" value="1"/>
</dbReference>
<proteinExistence type="predicted"/>
<gene>
    <name evidence="4" type="ORF">EXU48_09655</name>
</gene>
<keyword evidence="1" id="KW-0808">Transferase</keyword>
<dbReference type="Proteomes" id="UP000504882">
    <property type="component" value="Unassembled WGS sequence"/>
</dbReference>
<evidence type="ECO:0000256" key="2">
    <source>
        <dbReference type="ARBA" id="ARBA00023315"/>
    </source>
</evidence>
<dbReference type="Pfam" id="PF00583">
    <property type="entry name" value="Acetyltransf_1"/>
    <property type="match status" value="1"/>
</dbReference>
<comment type="caution">
    <text evidence="4">The sequence shown here is derived from an EMBL/GenBank/DDBJ whole genome shotgun (WGS) entry which is preliminary data.</text>
</comment>
<reference evidence="4 5" key="1">
    <citation type="submission" date="2019-03" db="EMBL/GenBank/DDBJ databases">
        <title>Genomic features of bacteria from cold environments.</title>
        <authorList>
            <person name="Shen L."/>
        </authorList>
    </citation>
    <scope>NUCLEOTIDE SEQUENCE [LARGE SCALE GENOMIC DNA]</scope>
    <source>
        <strain evidence="5">T3246-1</strain>
    </source>
</reference>
<feature type="domain" description="N-acetyltransferase" evidence="3">
    <location>
        <begin position="1"/>
        <end position="138"/>
    </location>
</feature>
<keyword evidence="5" id="KW-1185">Reference proteome</keyword>
<accession>A0ABY2E8X9</accession>
<dbReference type="Gene3D" id="3.40.630.30">
    <property type="match status" value="1"/>
</dbReference>
<dbReference type="SUPFAM" id="SSF55729">
    <property type="entry name" value="Acyl-CoA N-acyltransferases (Nat)"/>
    <property type="match status" value="1"/>
</dbReference>
<dbReference type="InterPro" id="IPR016181">
    <property type="entry name" value="Acyl_CoA_acyltransferase"/>
</dbReference>
<evidence type="ECO:0000313" key="5">
    <source>
        <dbReference type="Proteomes" id="UP000504882"/>
    </source>
</evidence>